<organism evidence="2 3">
    <name type="scientific">Streptomyces hainanensis</name>
    <dbReference type="NCBI Taxonomy" id="402648"/>
    <lineage>
        <taxon>Bacteria</taxon>
        <taxon>Bacillati</taxon>
        <taxon>Actinomycetota</taxon>
        <taxon>Actinomycetes</taxon>
        <taxon>Kitasatosporales</taxon>
        <taxon>Streptomycetaceae</taxon>
        <taxon>Streptomyces</taxon>
    </lineage>
</organism>
<proteinExistence type="predicted"/>
<accession>A0A4R4TIQ3</accession>
<dbReference type="Proteomes" id="UP000295345">
    <property type="component" value="Unassembled WGS sequence"/>
</dbReference>
<gene>
    <name evidence="2" type="ORF">E1283_06780</name>
</gene>
<evidence type="ECO:0000313" key="3">
    <source>
        <dbReference type="Proteomes" id="UP000295345"/>
    </source>
</evidence>
<keyword evidence="1" id="KW-0732">Signal</keyword>
<dbReference type="OrthoDB" id="9926114at2"/>
<feature type="signal peptide" evidence="1">
    <location>
        <begin position="1"/>
        <end position="33"/>
    </location>
</feature>
<dbReference type="EMBL" id="SMKI01000049">
    <property type="protein sequence ID" value="TDC77651.1"/>
    <property type="molecule type" value="Genomic_DNA"/>
</dbReference>
<dbReference type="RefSeq" id="WP_132816977.1">
    <property type="nucleotide sequence ID" value="NZ_SMKI01000049.1"/>
</dbReference>
<keyword evidence="3" id="KW-1185">Reference proteome</keyword>
<sequence length="131" mass="13301">MSRTPSRRPRPGVALGAALAALTLALAPTAASATTTSPAADVTVTLRITIGVGDPSWPADSVIVGMPDGSAGGRYWACHQGFSTGVPRDVTVTVPEGTFLPVWSSHGCYDALRNGTAVATTDGEVLEVVVP</sequence>
<feature type="chain" id="PRO_5020256311" evidence="1">
    <location>
        <begin position="34"/>
        <end position="131"/>
    </location>
</feature>
<evidence type="ECO:0000256" key="1">
    <source>
        <dbReference type="SAM" id="SignalP"/>
    </source>
</evidence>
<protein>
    <submittedName>
        <fullName evidence="2">Uncharacterized protein</fullName>
    </submittedName>
</protein>
<evidence type="ECO:0000313" key="2">
    <source>
        <dbReference type="EMBL" id="TDC77651.1"/>
    </source>
</evidence>
<name>A0A4R4TIQ3_9ACTN</name>
<comment type="caution">
    <text evidence="2">The sequence shown here is derived from an EMBL/GenBank/DDBJ whole genome shotgun (WGS) entry which is preliminary data.</text>
</comment>
<reference evidence="2 3" key="1">
    <citation type="submission" date="2019-03" db="EMBL/GenBank/DDBJ databases">
        <title>Draft genome sequences of novel Actinobacteria.</title>
        <authorList>
            <person name="Sahin N."/>
            <person name="Ay H."/>
            <person name="Saygin H."/>
        </authorList>
    </citation>
    <scope>NUCLEOTIDE SEQUENCE [LARGE SCALE GENOMIC DNA]</scope>
    <source>
        <strain evidence="2 3">DSM 41900</strain>
    </source>
</reference>
<dbReference type="AlphaFoldDB" id="A0A4R4TIQ3"/>